<proteinExistence type="predicted"/>
<dbReference type="Proteomes" id="UP000233469">
    <property type="component" value="Unassembled WGS sequence"/>
</dbReference>
<dbReference type="AlphaFoldDB" id="A0A2N1MKI9"/>
<name>A0A2N1MKI9_9GLOM</name>
<reference evidence="1 2" key="2">
    <citation type="submission" date="2017-10" db="EMBL/GenBank/DDBJ databases">
        <title>Extensive intraspecific genome diversity in a model arbuscular mycorrhizal fungus.</title>
        <authorList>
            <person name="Chen E.C.H."/>
            <person name="Morin E."/>
            <person name="Baudet D."/>
            <person name="Noel J."/>
            <person name="Ndikumana S."/>
            <person name="Charron P."/>
            <person name="St-Onge C."/>
            <person name="Giorgi J."/>
            <person name="Grigoriev I.V."/>
            <person name="Roux C."/>
            <person name="Martin F.M."/>
            <person name="Corradi N."/>
        </authorList>
    </citation>
    <scope>NUCLEOTIDE SEQUENCE [LARGE SCALE GENOMIC DNA]</scope>
    <source>
        <strain evidence="1 2">C2</strain>
    </source>
</reference>
<sequence>MDIGVQPFYMWLFGHKCPFNYGGLLASWIGIGLSALILRFESILVKEALEWIPYDRFYDIEYIAKDGFYIVAPISAPSISAFPL</sequence>
<evidence type="ECO:0000313" key="1">
    <source>
        <dbReference type="EMBL" id="PKK62143.1"/>
    </source>
</evidence>
<reference evidence="1 2" key="1">
    <citation type="submission" date="2016-04" db="EMBL/GenBank/DDBJ databases">
        <title>Genome analyses suggest a sexual origin of heterokaryosis in a supposedly ancient asexual fungus.</title>
        <authorList>
            <person name="Ropars J."/>
            <person name="Sedzielewska K."/>
            <person name="Noel J."/>
            <person name="Charron P."/>
            <person name="Farinelli L."/>
            <person name="Marton T."/>
            <person name="Kruger M."/>
            <person name="Pelin A."/>
            <person name="Brachmann A."/>
            <person name="Corradi N."/>
        </authorList>
    </citation>
    <scope>NUCLEOTIDE SEQUENCE [LARGE SCALE GENOMIC DNA]</scope>
    <source>
        <strain evidence="1 2">C2</strain>
    </source>
</reference>
<dbReference type="EMBL" id="LLXL01002010">
    <property type="protein sequence ID" value="PKK62143.1"/>
    <property type="molecule type" value="Genomic_DNA"/>
</dbReference>
<evidence type="ECO:0000313" key="2">
    <source>
        <dbReference type="Proteomes" id="UP000233469"/>
    </source>
</evidence>
<protein>
    <submittedName>
        <fullName evidence="1">Uncharacterized protein</fullName>
    </submittedName>
</protein>
<organism evidence="1 2">
    <name type="scientific">Rhizophagus irregularis</name>
    <dbReference type="NCBI Taxonomy" id="588596"/>
    <lineage>
        <taxon>Eukaryota</taxon>
        <taxon>Fungi</taxon>
        <taxon>Fungi incertae sedis</taxon>
        <taxon>Mucoromycota</taxon>
        <taxon>Glomeromycotina</taxon>
        <taxon>Glomeromycetes</taxon>
        <taxon>Glomerales</taxon>
        <taxon>Glomeraceae</taxon>
        <taxon>Rhizophagus</taxon>
    </lineage>
</organism>
<gene>
    <name evidence="1" type="ORF">RhiirC2_790802</name>
</gene>
<comment type="caution">
    <text evidence="1">The sequence shown here is derived from an EMBL/GenBank/DDBJ whole genome shotgun (WGS) entry which is preliminary data.</text>
</comment>
<accession>A0A2N1MKI9</accession>